<evidence type="ECO:0000313" key="2">
    <source>
        <dbReference type="Proteomes" id="UP000027138"/>
    </source>
</evidence>
<dbReference type="Proteomes" id="UP000027138">
    <property type="component" value="Unassembled WGS sequence"/>
</dbReference>
<sequence length="89" mass="10694">MAQVPEIPADLKQVLPQLQLDPEHATHVPAQRYQELYQRFCFVRTYIAKLYPEHREMELEIGRLRRHQTRQAAAVSRLQMENDRLRTRL</sequence>
<name>A0A067JMF3_JATCU</name>
<protein>
    <submittedName>
        <fullName evidence="1">Uncharacterized protein</fullName>
    </submittedName>
</protein>
<evidence type="ECO:0000313" key="1">
    <source>
        <dbReference type="EMBL" id="KDP25161.1"/>
    </source>
</evidence>
<proteinExistence type="predicted"/>
<dbReference type="AlphaFoldDB" id="A0A067JMF3"/>
<organism evidence="1 2">
    <name type="scientific">Jatropha curcas</name>
    <name type="common">Barbados nut</name>
    <dbReference type="NCBI Taxonomy" id="180498"/>
    <lineage>
        <taxon>Eukaryota</taxon>
        <taxon>Viridiplantae</taxon>
        <taxon>Streptophyta</taxon>
        <taxon>Embryophyta</taxon>
        <taxon>Tracheophyta</taxon>
        <taxon>Spermatophyta</taxon>
        <taxon>Magnoliopsida</taxon>
        <taxon>eudicotyledons</taxon>
        <taxon>Gunneridae</taxon>
        <taxon>Pentapetalae</taxon>
        <taxon>rosids</taxon>
        <taxon>fabids</taxon>
        <taxon>Malpighiales</taxon>
        <taxon>Euphorbiaceae</taxon>
        <taxon>Crotonoideae</taxon>
        <taxon>Jatropheae</taxon>
        <taxon>Jatropha</taxon>
    </lineage>
</organism>
<dbReference type="EMBL" id="KK914995">
    <property type="protein sequence ID" value="KDP25161.1"/>
    <property type="molecule type" value="Genomic_DNA"/>
</dbReference>
<accession>A0A067JMF3</accession>
<keyword evidence="2" id="KW-1185">Reference proteome</keyword>
<gene>
    <name evidence="1" type="ORF">JCGZ_24263</name>
</gene>
<reference evidence="1 2" key="1">
    <citation type="journal article" date="2014" name="PLoS ONE">
        <title>Global Analysis of Gene Expression Profiles in Physic Nut (Jatropha curcas L.) Seedlings Exposed to Salt Stress.</title>
        <authorList>
            <person name="Zhang L."/>
            <person name="Zhang C."/>
            <person name="Wu P."/>
            <person name="Chen Y."/>
            <person name="Li M."/>
            <person name="Jiang H."/>
            <person name="Wu G."/>
        </authorList>
    </citation>
    <scope>NUCLEOTIDE SEQUENCE [LARGE SCALE GENOMIC DNA]</scope>
    <source>
        <strain evidence="2">cv. GZQX0401</strain>
        <tissue evidence="1">Young leaves</tissue>
    </source>
</reference>